<dbReference type="Gene3D" id="3.30.160.100">
    <property type="entry name" value="Ribosome hibernation promotion factor-like"/>
    <property type="match status" value="1"/>
</dbReference>
<evidence type="ECO:0000313" key="2">
    <source>
        <dbReference type="Proteomes" id="UP000317593"/>
    </source>
</evidence>
<evidence type="ECO:0000313" key="1">
    <source>
        <dbReference type="EMBL" id="SMO84242.1"/>
    </source>
</evidence>
<dbReference type="Pfam" id="PF02482">
    <property type="entry name" value="Ribosomal_S30AE"/>
    <property type="match status" value="1"/>
</dbReference>
<sequence length="104" mass="11513">MKIQFNTDNNIEGTEKLETFVSKKIRNGLKHFVDNVSRIEVHLSDQNADKGGTDDIQCKIEARVEGIQPVIVVSKSGSKEKALIDAIDKMKATLGTIMGKIKDK</sequence>
<organism evidence="1 2">
    <name type="scientific">Fodinibius sediminis</name>
    <dbReference type="NCBI Taxonomy" id="1214077"/>
    <lineage>
        <taxon>Bacteria</taxon>
        <taxon>Pseudomonadati</taxon>
        <taxon>Balneolota</taxon>
        <taxon>Balneolia</taxon>
        <taxon>Balneolales</taxon>
        <taxon>Balneolaceae</taxon>
        <taxon>Fodinibius</taxon>
    </lineage>
</organism>
<keyword evidence="2" id="KW-1185">Reference proteome</keyword>
<dbReference type="SUPFAM" id="SSF69754">
    <property type="entry name" value="Ribosome binding protein Y (YfiA homologue)"/>
    <property type="match status" value="1"/>
</dbReference>
<name>A0A521EK29_9BACT</name>
<dbReference type="RefSeq" id="WP_142715581.1">
    <property type="nucleotide sequence ID" value="NZ_FXTH01000017.1"/>
</dbReference>
<protein>
    <submittedName>
        <fullName evidence="1">Ribosomal subunit interface protein</fullName>
    </submittedName>
</protein>
<dbReference type="InterPro" id="IPR036567">
    <property type="entry name" value="RHF-like"/>
</dbReference>
<dbReference type="Proteomes" id="UP000317593">
    <property type="component" value="Unassembled WGS sequence"/>
</dbReference>
<gene>
    <name evidence="1" type="ORF">SAMN06265218_1171</name>
</gene>
<dbReference type="InterPro" id="IPR003489">
    <property type="entry name" value="RHF/RaiA"/>
</dbReference>
<dbReference type="AlphaFoldDB" id="A0A521EK29"/>
<dbReference type="EMBL" id="FXTH01000017">
    <property type="protein sequence ID" value="SMO84242.1"/>
    <property type="molecule type" value="Genomic_DNA"/>
</dbReference>
<proteinExistence type="predicted"/>
<accession>A0A521EK29</accession>
<dbReference type="OrthoDB" id="121633at2"/>
<reference evidence="1 2" key="1">
    <citation type="submission" date="2017-05" db="EMBL/GenBank/DDBJ databases">
        <authorList>
            <person name="Varghese N."/>
            <person name="Submissions S."/>
        </authorList>
    </citation>
    <scope>NUCLEOTIDE SEQUENCE [LARGE SCALE GENOMIC DNA]</scope>
    <source>
        <strain evidence="1 2">DSM 21194</strain>
    </source>
</reference>